<protein>
    <submittedName>
        <fullName evidence="1">Uncharacterized protein</fullName>
    </submittedName>
</protein>
<dbReference type="AlphaFoldDB" id="X1S535"/>
<reference evidence="1" key="1">
    <citation type="journal article" date="2014" name="Front. Microbiol.">
        <title>High frequency of phylogenetically diverse reductive dehalogenase-homologous genes in deep subseafloor sedimentary metagenomes.</title>
        <authorList>
            <person name="Kawai M."/>
            <person name="Futagami T."/>
            <person name="Toyoda A."/>
            <person name="Takaki Y."/>
            <person name="Nishi S."/>
            <person name="Hori S."/>
            <person name="Arai W."/>
            <person name="Tsubouchi T."/>
            <person name="Morono Y."/>
            <person name="Uchiyama I."/>
            <person name="Ito T."/>
            <person name="Fujiyama A."/>
            <person name="Inagaki F."/>
            <person name="Takami H."/>
        </authorList>
    </citation>
    <scope>NUCLEOTIDE SEQUENCE</scope>
    <source>
        <strain evidence="1">Expedition CK06-06</strain>
    </source>
</reference>
<proteinExistence type="predicted"/>
<dbReference type="EMBL" id="BARW01007586">
    <property type="protein sequence ID" value="GAI87988.1"/>
    <property type="molecule type" value="Genomic_DNA"/>
</dbReference>
<accession>X1S535</accession>
<evidence type="ECO:0000313" key="1">
    <source>
        <dbReference type="EMBL" id="GAI87988.1"/>
    </source>
</evidence>
<organism evidence="1">
    <name type="scientific">marine sediment metagenome</name>
    <dbReference type="NCBI Taxonomy" id="412755"/>
    <lineage>
        <taxon>unclassified sequences</taxon>
        <taxon>metagenomes</taxon>
        <taxon>ecological metagenomes</taxon>
    </lineage>
</organism>
<sequence>ECKNPKFPELLEAMYQLEEKAYEYETAGNDNKAMLLWEQRMDLEIEMSTCCTS</sequence>
<feature type="non-terminal residue" evidence="1">
    <location>
        <position position="1"/>
    </location>
</feature>
<comment type="caution">
    <text evidence="1">The sequence shown here is derived from an EMBL/GenBank/DDBJ whole genome shotgun (WGS) entry which is preliminary data.</text>
</comment>
<gene>
    <name evidence="1" type="ORF">S12H4_15752</name>
</gene>
<name>X1S535_9ZZZZ</name>